<feature type="transmembrane region" description="Helical" evidence="1">
    <location>
        <begin position="6"/>
        <end position="26"/>
    </location>
</feature>
<dbReference type="RefSeq" id="WP_014102993.1">
    <property type="nucleotide sequence ID" value="NC_016026.1"/>
</dbReference>
<gene>
    <name evidence="2" type="ordered locus">MICA_1452</name>
</gene>
<dbReference type="STRING" id="856793.MICA_1452"/>
<evidence type="ECO:0008006" key="4">
    <source>
        <dbReference type="Google" id="ProtNLM"/>
    </source>
</evidence>
<reference evidence="2 3" key="1">
    <citation type="journal article" date="2011" name="BMC Genomics">
        <title>Genomic insights into an obligate epibiotic bacterial predator: Micavibrio aeruginosavorus ARL-13.</title>
        <authorList>
            <person name="Wang Z."/>
            <person name="Kadouri D."/>
            <person name="Wu M."/>
        </authorList>
    </citation>
    <scope>NUCLEOTIDE SEQUENCE [LARGE SCALE GENOMIC DNA]</scope>
    <source>
        <strain evidence="2 3">ARL-13</strain>
    </source>
</reference>
<dbReference type="Proteomes" id="UP000009286">
    <property type="component" value="Chromosome"/>
</dbReference>
<name>G2KNC2_MICAA</name>
<dbReference type="HOGENOM" id="CLU_1254735_0_0_5"/>
<keyword evidence="1" id="KW-0472">Membrane</keyword>
<protein>
    <recommendedName>
        <fullName evidence="4">DUF2125 domain-containing protein</fullName>
    </recommendedName>
</protein>
<keyword evidence="3" id="KW-1185">Reference proteome</keyword>
<dbReference type="Pfam" id="PF09898">
    <property type="entry name" value="DUF2125"/>
    <property type="match status" value="1"/>
</dbReference>
<dbReference type="AlphaFoldDB" id="G2KNC2"/>
<organism evidence="2 3">
    <name type="scientific">Micavibrio aeruginosavorus (strain ARL-13)</name>
    <dbReference type="NCBI Taxonomy" id="856793"/>
    <lineage>
        <taxon>Bacteria</taxon>
        <taxon>Pseudomonadati</taxon>
        <taxon>Bdellovibrionota</taxon>
        <taxon>Bdellovibrionia</taxon>
        <taxon>Bdellovibrionales</taxon>
        <taxon>Pseudobdellovibrionaceae</taxon>
        <taxon>Micavibrio</taxon>
    </lineage>
</organism>
<sequence length="243" mass="26951">MRITYALSGIIVLGFAVYWLAFYMMAGKIVARAVTDLTLRGYDIAAQVQPGGFPVIPTLTGFIKLTTPDGTISVSIPNLRLRGFFIPYTRLRIDAEPGIYLTGPGTDAMWPTWRQMEKVHLSFDIPPTVYAGMKAVPIHNFDITVDQSRFIGNGLLQLDSMAQPAGMMNMRIVGIDHVIEQVRKDGTIDKQKAMMLSALLRGFEQPDPETGAMAVTIPLTLRDRWLYVGPIMLWQIPPIALGL</sequence>
<dbReference type="InterPro" id="IPR018666">
    <property type="entry name" value="DUF2125"/>
</dbReference>
<dbReference type="EMBL" id="CP002382">
    <property type="protein sequence ID" value="AEP09770.1"/>
    <property type="molecule type" value="Genomic_DNA"/>
</dbReference>
<keyword evidence="1" id="KW-0812">Transmembrane</keyword>
<dbReference type="KEGG" id="mai:MICA_1452"/>
<evidence type="ECO:0000313" key="2">
    <source>
        <dbReference type="EMBL" id="AEP09770.1"/>
    </source>
</evidence>
<evidence type="ECO:0000256" key="1">
    <source>
        <dbReference type="SAM" id="Phobius"/>
    </source>
</evidence>
<evidence type="ECO:0000313" key="3">
    <source>
        <dbReference type="Proteomes" id="UP000009286"/>
    </source>
</evidence>
<accession>G2KNC2</accession>
<keyword evidence="1" id="KW-1133">Transmembrane helix</keyword>
<proteinExistence type="predicted"/>